<protein>
    <submittedName>
        <fullName evidence="2">Uncharacterized protein</fullName>
    </submittedName>
</protein>
<evidence type="ECO:0000256" key="1">
    <source>
        <dbReference type="SAM" id="MobiDB-lite"/>
    </source>
</evidence>
<accession>A0A6S7ILY8</accession>
<dbReference type="Proteomes" id="UP001152795">
    <property type="component" value="Unassembled WGS sequence"/>
</dbReference>
<dbReference type="InterPro" id="IPR043128">
    <property type="entry name" value="Rev_trsase/Diguanyl_cyclase"/>
</dbReference>
<keyword evidence="3" id="KW-1185">Reference proteome</keyword>
<dbReference type="Pfam" id="PF00078">
    <property type="entry name" value="RVT_1"/>
    <property type="match status" value="2"/>
</dbReference>
<dbReference type="EMBL" id="CACRXK020004681">
    <property type="protein sequence ID" value="CAB4003618.1"/>
    <property type="molecule type" value="Genomic_DNA"/>
</dbReference>
<sequence>MLLVKTKPKSTGNIQLARKLSEHMVDVAGKDEAEVNRKHSTCEECQNRKDEITEIKAIINEIKTNQNEDREKSIIKVIESDERIKSLHEENSKMTEEIKCLKATISELVTDNENIKNILDVKQNEWLKIAENPNPSKCSKTATTPPTTSVQNQFELLNDENCESGISSPELDSNEQTNTYANGQIHEYRSKAQSKDRLKRKAIITNLEIDWLNYKTTRNKVNIQLRNAKKKYYSTKISDKKCNPKEAWKTINDILGRQSKPTVVNELKLGENSLANTKDIAEGFNNYFSNIGPDLASKIDTPNLNFQTYIEKTKSEFSAFQPVTVSNVYHVLHGLSGNKATGIDKISSKIIKIAAPAISDSLTYIFNQAIILSIFPHEWKTARVIPLYKNGQRNLPGNYRPISVLPVSKIMERILYDQLYNYLTKFELLSDCQFGFQSYLSNRNQKCQIQGSVSSEKLIKCGVPQGSILGPLFYINDLPQCLDKTKPRLFADDTNLTVSGNSITDLETAVNSDLEKLRKWLIANKLSLNVAKTEFMLIGSKQMIKNISNLQLNVKIENESIKQVYESKTLGVTIDQPLSWKTNTENICKKITSGISALRPLKNVSRATAENVTQLIEKTLKGCFFLGRLSVVQRVLLVLVLSVVGVSWERDSRELSKESMARRSTNNSMSAMMAVVDENSIAQESSPTSISEPSQPVSSQNSSSTTGDLPQDNPALTQAFSRPLEESLPGIFAVVRAQVGGSPSSSAHGLVSAATNLGASPSTSYNLSGPPTSTGNLTVPSFISTYCTLDNAQPHVAASTPSFVSQPLHRDGLVRPSWTGGGDSTSLDCLPSSLALPTGSLLPSTSGYPGLAKAFVVGPGYAPVPNKLVIKITTGMFIELADLLAENIKAQEIEPQAFLEGRLLVSNSKKRVVEVTDILSWIEAFTIYSLILCQSYPARWTDLSQYKLLIIQTAKRFPGLAWLHYDGAFRKEAAATGLTDWSQMNLDLYNFHTRAVCIESTTTPQPTPLCQSSTETSGPSVKASDCTLQHGLPKAVGHEPGANILGVFTGLKPVAEVSPIQVDKLQLELRNHPNQGKVAYVLNGLKEGFHLGFEPSTTSLISASRNLQSASLHPSVIDKYLQTEVGNGRVAGPFSSPPLSNLHISGFGVIPKRNQEGKWRLILDLSSPTGNSVNDGIPKDKFSVQYMHVDDIINAVMELGRGALIAKFDIQNAYRIVPIHPDDRHLLGMQWRDQFYVDMTLPFGLRSAPYIFTSIADLVEWSLKQNHGVGFLEHYLDDFHTLGPPNSVICQRNLDTCIQLCKEWGIPLHPDKLEGHLCALQYWGSN</sequence>
<dbReference type="CDD" id="cd01650">
    <property type="entry name" value="RT_nLTR_like"/>
    <property type="match status" value="1"/>
</dbReference>
<evidence type="ECO:0000313" key="2">
    <source>
        <dbReference type="EMBL" id="CAB4003618.1"/>
    </source>
</evidence>
<dbReference type="InterPro" id="IPR043502">
    <property type="entry name" value="DNA/RNA_pol_sf"/>
</dbReference>
<comment type="caution">
    <text evidence="2">The sequence shown here is derived from an EMBL/GenBank/DDBJ whole genome shotgun (WGS) entry which is preliminary data.</text>
</comment>
<organism evidence="2 3">
    <name type="scientific">Paramuricea clavata</name>
    <name type="common">Red gorgonian</name>
    <name type="synonym">Violescent sea-whip</name>
    <dbReference type="NCBI Taxonomy" id="317549"/>
    <lineage>
        <taxon>Eukaryota</taxon>
        <taxon>Metazoa</taxon>
        <taxon>Cnidaria</taxon>
        <taxon>Anthozoa</taxon>
        <taxon>Octocorallia</taxon>
        <taxon>Malacalcyonacea</taxon>
        <taxon>Plexauridae</taxon>
        <taxon>Paramuricea</taxon>
    </lineage>
</organism>
<dbReference type="Gene3D" id="3.10.10.10">
    <property type="entry name" value="HIV Type 1 Reverse Transcriptase, subunit A, domain 1"/>
    <property type="match status" value="1"/>
</dbReference>
<dbReference type="PROSITE" id="PS50878">
    <property type="entry name" value="RT_POL"/>
    <property type="match status" value="1"/>
</dbReference>
<dbReference type="Gene3D" id="3.30.70.270">
    <property type="match status" value="1"/>
</dbReference>
<dbReference type="InterPro" id="IPR000477">
    <property type="entry name" value="RT_dom"/>
</dbReference>
<evidence type="ECO:0000313" key="3">
    <source>
        <dbReference type="Proteomes" id="UP001152795"/>
    </source>
</evidence>
<dbReference type="OrthoDB" id="5989324at2759"/>
<proteinExistence type="predicted"/>
<name>A0A6S7ILY8_PARCT</name>
<feature type="compositionally biased region" description="Polar residues" evidence="1">
    <location>
        <begin position="681"/>
        <end position="690"/>
    </location>
</feature>
<reference evidence="2" key="1">
    <citation type="submission" date="2020-04" db="EMBL/GenBank/DDBJ databases">
        <authorList>
            <person name="Alioto T."/>
            <person name="Alioto T."/>
            <person name="Gomez Garrido J."/>
        </authorList>
    </citation>
    <scope>NUCLEOTIDE SEQUENCE</scope>
    <source>
        <strain evidence="2">A484AB</strain>
    </source>
</reference>
<feature type="compositionally biased region" description="Low complexity" evidence="1">
    <location>
        <begin position="691"/>
        <end position="704"/>
    </location>
</feature>
<dbReference type="PANTHER" id="PTHR33332">
    <property type="entry name" value="REVERSE TRANSCRIPTASE DOMAIN-CONTAINING PROTEIN"/>
    <property type="match status" value="1"/>
</dbReference>
<feature type="region of interest" description="Disordered" evidence="1">
    <location>
        <begin position="681"/>
        <end position="715"/>
    </location>
</feature>
<gene>
    <name evidence="2" type="ORF">PACLA_8A055817</name>
</gene>
<dbReference type="SUPFAM" id="SSF56672">
    <property type="entry name" value="DNA/RNA polymerases"/>
    <property type="match status" value="1"/>
</dbReference>